<protein>
    <submittedName>
        <fullName evidence="1">NACHT and WD repeat domain-containing protein 1</fullName>
    </submittedName>
</protein>
<accession>A0A4D9E9K2</accession>
<organism evidence="1 2">
    <name type="scientific">Platysternon megacephalum</name>
    <name type="common">big-headed turtle</name>
    <dbReference type="NCBI Taxonomy" id="55544"/>
    <lineage>
        <taxon>Eukaryota</taxon>
        <taxon>Metazoa</taxon>
        <taxon>Chordata</taxon>
        <taxon>Craniata</taxon>
        <taxon>Vertebrata</taxon>
        <taxon>Euteleostomi</taxon>
        <taxon>Archelosauria</taxon>
        <taxon>Testudinata</taxon>
        <taxon>Testudines</taxon>
        <taxon>Cryptodira</taxon>
        <taxon>Durocryptodira</taxon>
        <taxon>Testudinoidea</taxon>
        <taxon>Platysternidae</taxon>
        <taxon>Platysternon</taxon>
    </lineage>
</organism>
<gene>
    <name evidence="1" type="ORF">DR999_PMT09877</name>
</gene>
<dbReference type="EMBL" id="QXTE01000087">
    <property type="protein sequence ID" value="TFK07199.1"/>
    <property type="molecule type" value="Genomic_DNA"/>
</dbReference>
<sequence length="157" mass="16632">MSIGGPVGLSSAFDEGGWKNLPEAAALCMLTVPGDRCSGSRDGKWVTLQEPAAAFPIQELVCVIRAGLPTFPTPLCSALHPLGTHLGSPSQGPTTARWTTLASLLSWEPKGPFLSSAKLHMELWVLGLAENQANSSLPWAPANAQFSTCRLNHASLW</sequence>
<reference evidence="1 2" key="2">
    <citation type="submission" date="2019-04" db="EMBL/GenBank/DDBJ databases">
        <title>The genome sequence of big-headed turtle.</title>
        <authorList>
            <person name="Gong S."/>
        </authorList>
    </citation>
    <scope>NUCLEOTIDE SEQUENCE [LARGE SCALE GENOMIC DNA]</scope>
    <source>
        <strain evidence="1">DO16091913</strain>
        <tissue evidence="1">Muscle</tissue>
    </source>
</reference>
<reference evidence="1 2" key="1">
    <citation type="submission" date="2019-04" db="EMBL/GenBank/DDBJ databases">
        <title>Draft genome of the big-headed turtle Platysternon megacephalum.</title>
        <authorList>
            <person name="Gong S."/>
        </authorList>
    </citation>
    <scope>NUCLEOTIDE SEQUENCE [LARGE SCALE GENOMIC DNA]</scope>
    <source>
        <strain evidence="1">DO16091913</strain>
        <tissue evidence="1">Muscle</tissue>
    </source>
</reference>
<dbReference type="AlphaFoldDB" id="A0A4D9E9K2"/>
<proteinExistence type="predicted"/>
<keyword evidence="2" id="KW-1185">Reference proteome</keyword>
<evidence type="ECO:0000313" key="1">
    <source>
        <dbReference type="EMBL" id="TFK07199.1"/>
    </source>
</evidence>
<name>A0A4D9E9K2_9SAUR</name>
<evidence type="ECO:0000313" key="2">
    <source>
        <dbReference type="Proteomes" id="UP000297703"/>
    </source>
</evidence>
<comment type="caution">
    <text evidence="1">The sequence shown here is derived from an EMBL/GenBank/DDBJ whole genome shotgun (WGS) entry which is preliminary data.</text>
</comment>
<dbReference type="Proteomes" id="UP000297703">
    <property type="component" value="Unassembled WGS sequence"/>
</dbReference>